<evidence type="ECO:0000256" key="5">
    <source>
        <dbReference type="PROSITE-ProRule" id="PRU01015"/>
    </source>
</evidence>
<evidence type="ECO:0000256" key="4">
    <source>
        <dbReference type="ARBA" id="ARBA00022737"/>
    </source>
</evidence>
<reference evidence="7" key="1">
    <citation type="submission" date="2022-05" db="EMBL/GenBank/DDBJ databases">
        <title>The Musa troglodytarum L. genome provides insights into the mechanism of non-climacteric behaviour and enrichment of carotenoids.</title>
        <authorList>
            <person name="Wang J."/>
        </authorList>
    </citation>
    <scope>NUCLEOTIDE SEQUENCE</scope>
    <source>
        <tissue evidence="7">Leaf</tissue>
    </source>
</reference>
<keyword evidence="8" id="KW-1185">Reference proteome</keyword>
<dbReference type="Proteomes" id="UP001055439">
    <property type="component" value="Chromosome 7"/>
</dbReference>
<dbReference type="FunFam" id="3.40.50.150:FF:000070">
    <property type="entry name" value="Protein arginine N-methyltransferase 7"/>
    <property type="match status" value="1"/>
</dbReference>
<keyword evidence="3 5" id="KW-0949">S-adenosyl-L-methionine</keyword>
<dbReference type="InterPro" id="IPR025799">
    <property type="entry name" value="Arg_MeTrfase"/>
</dbReference>
<dbReference type="EMBL" id="CP097509">
    <property type="protein sequence ID" value="URE19678.1"/>
    <property type="molecule type" value="Genomic_DNA"/>
</dbReference>
<sequence>MSATTACPKTRAFQLRVNPLTGDSEWIVVEEGGDREELEEKTSKNLLATTSYLDMLNDSYRNWAFRAAIEKTIKKPCHVLDIGAGTGLLSMMAARTMAKFEEASEAKVSACESYLPMGKLMRRVLRKNQMEKKVSEILDSELLGEGLIPTLQQAHDMLLAKNPQTVPYRATTYGQLSEPFKIFEFDFWKKPESHGEIEMSIKACSDGNVIAVISWWVLQLDEEGSIFYSTAPRWTNCPDNGMVENCIPGELSYCNVYPNEQRNVHLFGYIVFEAKSHRRVSWTSEGNENWCDHWKQCVWFISGAGLPVLKDKLVLFKAAYDEIKISYHLKCDDQTCCNNFNFGNCLLELSPERVAVYGDKDWRSGFINAMRNTLNVRSAPLCIIADDSVFLTILISYLSKNANTISSFPGLQEKGAQYLQAIADSNGFSMDRVKVIGKRASYLLTDNLIQQKVDFLVGEPFYYGNEGALPWQNLRFWKERTLLDSILSEDVVIMPCKGILKVCAMSLPDLWRSRCSLKKVEGFDHSVVNETLGACGNLPPLLEGPCLPYYIWQCGEVEELSEILPLMEFNFLEPIHACSRKIKIEFSKLGICHGFALWIDWVLDNKKSLLVSTGPISRYWKQGVKLLSKPLAVNAAYSFAEIEAFFDHSSGEITISSFSPS</sequence>
<dbReference type="Pfam" id="PF22528">
    <property type="entry name" value="PRMT_C"/>
    <property type="match status" value="1"/>
</dbReference>
<evidence type="ECO:0000313" key="7">
    <source>
        <dbReference type="EMBL" id="URE19678.1"/>
    </source>
</evidence>
<keyword evidence="4" id="KW-0677">Repeat</keyword>
<dbReference type="PANTHER" id="PTHR11006:SF4">
    <property type="entry name" value="PROTEIN ARGININE N-METHYLTRANSFERASE 7"/>
    <property type="match status" value="1"/>
</dbReference>
<gene>
    <name evidence="7" type="ORF">MUK42_12560</name>
</gene>
<dbReference type="FunFam" id="2.70.160.11:FF:000013">
    <property type="entry name" value="Protein arginine N-methyltransferase 1.6"/>
    <property type="match status" value="1"/>
</dbReference>
<feature type="domain" description="Protein arginine N-methyltransferase" evidence="6">
    <location>
        <begin position="176"/>
        <end position="314"/>
    </location>
</feature>
<protein>
    <submittedName>
        <fullName evidence="7">Protein arginine N-methyltransferase</fullName>
    </submittedName>
</protein>
<dbReference type="InterPro" id="IPR055135">
    <property type="entry name" value="PRMT_dom"/>
</dbReference>
<dbReference type="PANTHER" id="PTHR11006">
    <property type="entry name" value="PROTEIN ARGININE N-METHYLTRANSFERASE"/>
    <property type="match status" value="1"/>
</dbReference>
<dbReference type="GO" id="GO:0042054">
    <property type="term" value="F:histone methyltransferase activity"/>
    <property type="evidence" value="ECO:0007669"/>
    <property type="project" value="TreeGrafter"/>
</dbReference>
<evidence type="ECO:0000256" key="3">
    <source>
        <dbReference type="ARBA" id="ARBA00022691"/>
    </source>
</evidence>
<name>A0A9E7GV49_9LILI</name>
<dbReference type="GO" id="GO:0032259">
    <property type="term" value="P:methylation"/>
    <property type="evidence" value="ECO:0007669"/>
    <property type="project" value="UniProtKB-KW"/>
</dbReference>
<evidence type="ECO:0000313" key="8">
    <source>
        <dbReference type="Proteomes" id="UP001055439"/>
    </source>
</evidence>
<accession>A0A9E7GV49</accession>
<dbReference type="InterPro" id="IPR029063">
    <property type="entry name" value="SAM-dependent_MTases_sf"/>
</dbReference>
<evidence type="ECO:0000256" key="1">
    <source>
        <dbReference type="ARBA" id="ARBA00022603"/>
    </source>
</evidence>
<dbReference type="SUPFAM" id="SSF53335">
    <property type="entry name" value="S-adenosyl-L-methionine-dependent methyltransferases"/>
    <property type="match status" value="2"/>
</dbReference>
<dbReference type="AlphaFoldDB" id="A0A9E7GV49"/>
<keyword evidence="1 5" id="KW-0489">Methyltransferase</keyword>
<keyword evidence="2 5" id="KW-0808">Transferase</keyword>
<dbReference type="Gene3D" id="3.40.50.150">
    <property type="entry name" value="Vaccinia Virus protein VP39"/>
    <property type="match status" value="2"/>
</dbReference>
<dbReference type="PROSITE" id="PS51678">
    <property type="entry name" value="SAM_MT_PRMT"/>
    <property type="match status" value="1"/>
</dbReference>
<dbReference type="GO" id="GO:0016274">
    <property type="term" value="F:protein-arginine N-methyltransferase activity"/>
    <property type="evidence" value="ECO:0007669"/>
    <property type="project" value="InterPro"/>
</dbReference>
<proteinExistence type="predicted"/>
<dbReference type="Gene3D" id="2.70.160.11">
    <property type="entry name" value="Hnrnp arginine n-methyltransferase1"/>
    <property type="match status" value="2"/>
</dbReference>
<organism evidence="7 8">
    <name type="scientific">Musa troglodytarum</name>
    <name type="common">fe'i banana</name>
    <dbReference type="NCBI Taxonomy" id="320322"/>
    <lineage>
        <taxon>Eukaryota</taxon>
        <taxon>Viridiplantae</taxon>
        <taxon>Streptophyta</taxon>
        <taxon>Embryophyta</taxon>
        <taxon>Tracheophyta</taxon>
        <taxon>Spermatophyta</taxon>
        <taxon>Magnoliopsida</taxon>
        <taxon>Liliopsida</taxon>
        <taxon>Zingiberales</taxon>
        <taxon>Musaceae</taxon>
        <taxon>Musa</taxon>
    </lineage>
</organism>
<evidence type="ECO:0000256" key="2">
    <source>
        <dbReference type="ARBA" id="ARBA00022679"/>
    </source>
</evidence>
<evidence type="ECO:0000259" key="6">
    <source>
        <dbReference type="Pfam" id="PF22528"/>
    </source>
</evidence>